<keyword evidence="1" id="KW-1185">Reference proteome</keyword>
<proteinExistence type="predicted"/>
<reference evidence="2" key="2">
    <citation type="submission" date="2025-08" db="UniProtKB">
        <authorList>
            <consortium name="RefSeq"/>
        </authorList>
    </citation>
    <scope>IDENTIFICATION</scope>
    <source>
        <tissue evidence="2">Etiolated seedlings</tissue>
    </source>
</reference>
<protein>
    <submittedName>
        <fullName evidence="2">Uncharacterized protein LOC101493269</fullName>
    </submittedName>
</protein>
<dbReference type="OrthoDB" id="1913205at2759"/>
<evidence type="ECO:0000313" key="1">
    <source>
        <dbReference type="Proteomes" id="UP000087171"/>
    </source>
</evidence>
<evidence type="ECO:0000313" key="2">
    <source>
        <dbReference type="RefSeq" id="XP_027187855.1"/>
    </source>
</evidence>
<dbReference type="PaxDb" id="3827-XP_004490054.1"/>
<organism evidence="1 2">
    <name type="scientific">Cicer arietinum</name>
    <name type="common">Chickpea</name>
    <name type="synonym">Garbanzo</name>
    <dbReference type="NCBI Taxonomy" id="3827"/>
    <lineage>
        <taxon>Eukaryota</taxon>
        <taxon>Viridiplantae</taxon>
        <taxon>Streptophyta</taxon>
        <taxon>Embryophyta</taxon>
        <taxon>Tracheophyta</taxon>
        <taxon>Spermatophyta</taxon>
        <taxon>Magnoliopsida</taxon>
        <taxon>eudicotyledons</taxon>
        <taxon>Gunneridae</taxon>
        <taxon>Pentapetalae</taxon>
        <taxon>rosids</taxon>
        <taxon>fabids</taxon>
        <taxon>Fabales</taxon>
        <taxon>Fabaceae</taxon>
        <taxon>Papilionoideae</taxon>
        <taxon>50 kb inversion clade</taxon>
        <taxon>NPAAA clade</taxon>
        <taxon>Hologalegina</taxon>
        <taxon>IRL clade</taxon>
        <taxon>Cicereae</taxon>
        <taxon>Cicer</taxon>
    </lineage>
</organism>
<sequence>MGKMRSPLSVSNNTYISFYINSYILCIKHFKKETSLPLASDSFSYSWLSNSNNSPVDFLDEEPHRESFSSFYGDTTLEEFNTSNNVQNFNFDTCITQSNFVLVHADEIFSNGILTPVFVDSSKIELLCNTQDPIQTNIGASFSTRRLTSKNMEIHHGFLTRWRKSTWRTLLQFFRYFNPLRQKLGKSTKNNKVDDVDKIDWKASPIGDFHIDHDNSIYDAVLHCKRSIGK</sequence>
<dbReference type="Proteomes" id="UP000087171">
    <property type="component" value="Chromosome Ca2"/>
</dbReference>
<dbReference type="PANTHER" id="PTHR34576:SF14">
    <property type="entry name" value="MEMBRANE-ASSOCIATED KINASE REGULATOR 6"/>
    <property type="match status" value="1"/>
</dbReference>
<dbReference type="STRING" id="3827.A0A3Q7YCZ1"/>
<dbReference type="RefSeq" id="XP_027187855.1">
    <property type="nucleotide sequence ID" value="XM_027332054.1"/>
</dbReference>
<dbReference type="InterPro" id="IPR044699">
    <property type="entry name" value="MAKR6"/>
</dbReference>
<name>A0A3Q7YCZ1_CICAR</name>
<accession>A0A3Q7YCZ1</accession>
<reference evidence="1" key="1">
    <citation type="journal article" date="2013" name="Nat. Biotechnol.">
        <title>Draft genome sequence of chickpea (Cicer arietinum) provides a resource for trait improvement.</title>
        <authorList>
            <person name="Varshney R.K."/>
            <person name="Song C."/>
            <person name="Saxena R.K."/>
            <person name="Azam S."/>
            <person name="Yu S."/>
            <person name="Sharpe A.G."/>
            <person name="Cannon S."/>
            <person name="Baek J."/>
            <person name="Rosen B.D."/>
            <person name="Tar'an B."/>
            <person name="Millan T."/>
            <person name="Zhang X."/>
            <person name="Ramsay L.D."/>
            <person name="Iwata A."/>
            <person name="Wang Y."/>
            <person name="Nelson W."/>
            <person name="Farmer A.D."/>
            <person name="Gaur P.M."/>
            <person name="Soderlund C."/>
            <person name="Penmetsa R.V."/>
            <person name="Xu C."/>
            <person name="Bharti A.K."/>
            <person name="He W."/>
            <person name="Winter P."/>
            <person name="Zhao S."/>
            <person name="Hane J.K."/>
            <person name="Carrasquilla-Garcia N."/>
            <person name="Condie J.A."/>
            <person name="Upadhyaya H.D."/>
            <person name="Luo M.C."/>
            <person name="Thudi M."/>
            <person name="Gowda C.L."/>
            <person name="Singh N.P."/>
            <person name="Lichtenzveig J."/>
            <person name="Gali K.K."/>
            <person name="Rubio J."/>
            <person name="Nadarajan N."/>
            <person name="Dolezel J."/>
            <person name="Bansal K.C."/>
            <person name="Xu X."/>
            <person name="Edwards D."/>
            <person name="Zhang G."/>
            <person name="Kahl G."/>
            <person name="Gil J."/>
            <person name="Singh K.B."/>
            <person name="Datta S.K."/>
            <person name="Jackson S.A."/>
            <person name="Wang J."/>
            <person name="Cook D.R."/>
        </authorList>
    </citation>
    <scope>NUCLEOTIDE SEQUENCE [LARGE SCALE GENOMIC DNA]</scope>
    <source>
        <strain evidence="1">cv. CDC Frontier</strain>
    </source>
</reference>
<dbReference type="PANTHER" id="PTHR34576">
    <property type="entry name" value="MEMBRANE-ASSOCIATED KINASE REGULATOR 6-RELATED"/>
    <property type="match status" value="1"/>
</dbReference>
<dbReference type="AlphaFoldDB" id="A0A3Q7YCZ1"/>
<gene>
    <name evidence="2" type="primary">LOC101493269</name>
</gene>